<evidence type="ECO:0000259" key="1">
    <source>
        <dbReference type="Pfam" id="PF12770"/>
    </source>
</evidence>
<feature type="domain" description="CHAT" evidence="1">
    <location>
        <begin position="32"/>
        <end position="173"/>
    </location>
</feature>
<dbReference type="EMBL" id="ML986619">
    <property type="protein sequence ID" value="KAF2264120.1"/>
    <property type="molecule type" value="Genomic_DNA"/>
</dbReference>
<dbReference type="AlphaFoldDB" id="A0A9P4MZT9"/>
<proteinExistence type="predicted"/>
<evidence type="ECO:0000313" key="2">
    <source>
        <dbReference type="EMBL" id="KAF2264120.1"/>
    </source>
</evidence>
<protein>
    <recommendedName>
        <fullName evidence="1">CHAT domain-containing protein</fullName>
    </recommendedName>
</protein>
<dbReference type="Proteomes" id="UP000800093">
    <property type="component" value="Unassembled WGS sequence"/>
</dbReference>
<dbReference type="InterPro" id="IPR027417">
    <property type="entry name" value="P-loop_NTPase"/>
</dbReference>
<reference evidence="3" key="1">
    <citation type="journal article" date="2020" name="Stud. Mycol.">
        <title>101 Dothideomycetes genomes: A test case for predicting lifestyles and emergence of pathogens.</title>
        <authorList>
            <person name="Haridas S."/>
            <person name="Albert R."/>
            <person name="Binder M."/>
            <person name="Bloem J."/>
            <person name="LaButti K."/>
            <person name="Salamov A."/>
            <person name="Andreopoulos B."/>
            <person name="Baker S."/>
            <person name="Barry K."/>
            <person name="Bills G."/>
            <person name="Bluhm B."/>
            <person name="Cannon C."/>
            <person name="Castanera R."/>
            <person name="Culley D."/>
            <person name="Daum C."/>
            <person name="Ezra D."/>
            <person name="Gonzalez J."/>
            <person name="Henrissat B."/>
            <person name="Kuo A."/>
            <person name="Liang C."/>
            <person name="Lipzen A."/>
            <person name="Lutzoni F."/>
            <person name="Magnuson J."/>
            <person name="Mondo S."/>
            <person name="Nolan M."/>
            <person name="Ohm R."/>
            <person name="Pangilinan J."/>
            <person name="Park H.-J."/>
            <person name="Ramirez L."/>
            <person name="Alfaro M."/>
            <person name="Sun H."/>
            <person name="Tritt A."/>
            <person name="Yoshinaga Y."/>
            <person name="Zwiers L.-H."/>
            <person name="Turgeon B."/>
            <person name="Goodwin S."/>
            <person name="Spatafora J."/>
            <person name="Crous P."/>
            <person name="Grigoriev I."/>
        </authorList>
    </citation>
    <scope>NUCLEOTIDE SEQUENCE [LARGE SCALE GENOMIC DNA]</scope>
    <source>
        <strain evidence="3">CBS 304.66</strain>
    </source>
</reference>
<organism evidence="2 3">
    <name type="scientific">Lojkania enalia</name>
    <dbReference type="NCBI Taxonomy" id="147567"/>
    <lineage>
        <taxon>Eukaryota</taxon>
        <taxon>Fungi</taxon>
        <taxon>Dikarya</taxon>
        <taxon>Ascomycota</taxon>
        <taxon>Pezizomycotina</taxon>
        <taxon>Dothideomycetes</taxon>
        <taxon>Pleosporomycetidae</taxon>
        <taxon>Pleosporales</taxon>
        <taxon>Pleosporales incertae sedis</taxon>
        <taxon>Lojkania</taxon>
    </lineage>
</organism>
<dbReference type="SUPFAM" id="SSF52540">
    <property type="entry name" value="P-loop containing nucleoside triphosphate hydrolases"/>
    <property type="match status" value="1"/>
</dbReference>
<evidence type="ECO:0000313" key="3">
    <source>
        <dbReference type="Proteomes" id="UP000800093"/>
    </source>
</evidence>
<gene>
    <name evidence="2" type="ORF">CC78DRAFT_255767</name>
</gene>
<dbReference type="OrthoDB" id="5303793at2759"/>
<keyword evidence="3" id="KW-1185">Reference proteome</keyword>
<sequence>MEANTHHHFATKRTSRYSCKNVNVRAEIVRPGTWEAAKDHLARSGPNYFNIVHFDVHGCIQNSTAFLKFQSPLAGHPPTLVSAKEVGVALQAANIRYVVINACESAKFGMGTVGSFAESLLQNGVQEVTAMSYEISASSVEKFVETFYSCLLRHGLDFLESACLARRYLATDKAREARFGELLDVEDFFVPILISGSPIMQISDCETFQATWNHPRELLGSDSVVRRDPESELRGREYDVTEIERLVIESLNLQVPSVNVCVIHGMIGVGKTALARHLRWWWRASHLVEKGFFDFFDWDPFSSKKPLDDSMKWLQEALHCSSDDELVRKLFNNPYLVVLDAVNIVSQNTTTGRNKFTNAEKETFKRFFQSLQGGKSFLILTSRCEEDWLEVPALKYRLEGLNDKDFAVKLLDQRLKEMGSLKSHNIDPRTFESILQLLEYNPAAVQIFTSGYEDDFGPTAPQKLLNDLRRNLVSLPRLNPFSKRWLGLRSMETLQSGQVTCSRVQFGKPEGLLVLAMIAVCCSRVRKDWFEFWIRHIIDSQGSGQASDILLPLYTSTNPLFVVPRAMLVWTGTIDPEVAAQLREYRSFTVESMMKLIEEEFVNAGLLTHVCGHPEYFDISSFLTWNARYILQWEKPNIIMKELAKWTARQYFVLRCAAMNELSSTAINECSAEIEFEAPNFLAVFDELIELEADKSVPILPTIASVLSQPGMQARKYRNHTI</sequence>
<accession>A0A9P4MZT9</accession>
<comment type="caution">
    <text evidence="2">The sequence shown here is derived from an EMBL/GenBank/DDBJ whole genome shotgun (WGS) entry which is preliminary data.</text>
</comment>
<dbReference type="Gene3D" id="3.40.50.300">
    <property type="entry name" value="P-loop containing nucleotide triphosphate hydrolases"/>
    <property type="match status" value="1"/>
</dbReference>
<dbReference type="Pfam" id="PF12770">
    <property type="entry name" value="CHAT"/>
    <property type="match status" value="1"/>
</dbReference>
<name>A0A9P4MZT9_9PLEO</name>
<dbReference type="InterPro" id="IPR024983">
    <property type="entry name" value="CHAT_dom"/>
</dbReference>